<organism evidence="4 5">
    <name type="scientific">Amycolatopsis bartoniae</name>
    <dbReference type="NCBI Taxonomy" id="941986"/>
    <lineage>
        <taxon>Bacteria</taxon>
        <taxon>Bacillati</taxon>
        <taxon>Actinomycetota</taxon>
        <taxon>Actinomycetes</taxon>
        <taxon>Pseudonocardiales</taxon>
        <taxon>Pseudonocardiaceae</taxon>
        <taxon>Amycolatopsis</taxon>
    </lineage>
</organism>
<evidence type="ECO:0000313" key="5">
    <source>
        <dbReference type="Proteomes" id="UP000658656"/>
    </source>
</evidence>
<evidence type="ECO:0000313" key="4">
    <source>
        <dbReference type="EMBL" id="GHF71369.1"/>
    </source>
</evidence>
<dbReference type="GO" id="GO:0017057">
    <property type="term" value="F:6-phosphogluconolactonase activity"/>
    <property type="evidence" value="ECO:0007669"/>
    <property type="project" value="TreeGrafter"/>
</dbReference>
<dbReference type="EMBL" id="BNAV01000008">
    <property type="protein sequence ID" value="GHF71369.1"/>
    <property type="molecule type" value="Genomic_DNA"/>
</dbReference>
<sequence length="365" mass="37984">MNLSRRRLLGAAAAVPLLGAIPATAAPRKPDLVYIGTWGREELYGARFDPGTGALTSGGVVADVSSSWAVRHPALPVLYVGSGEGAGVVSSYRIDRTGLTRTSEVSTGGSGTAGVISHLAVHQNTVLVANFAAGLVATVPLGRDGTLGSPTSVVRDTGSGPNPRQAGPHPHHVTVDPSGRWALVADFGADRVFSYRFDGTLSGSPEAYATPPGSGPRRLVFHGRTAYLLNELTADLHILAWNARSGELTLREILPTDTPTFTGTKSAAEMVLSPDARFLYVSNRGENALVVYAVHPSTAGLTEIQRIPCGGVVPWSFSIHPGGRWLLVANQTSGTVDVFALDPRSGLLTATGNALAVPVPDGITF</sequence>
<comment type="caution">
    <text evidence="4">The sequence shown here is derived from an EMBL/GenBank/DDBJ whole genome shotgun (WGS) entry which is preliminary data.</text>
</comment>
<keyword evidence="3" id="KW-0732">Signal</keyword>
<evidence type="ECO:0000256" key="3">
    <source>
        <dbReference type="SAM" id="SignalP"/>
    </source>
</evidence>
<dbReference type="PANTHER" id="PTHR30344:SF1">
    <property type="entry name" value="6-PHOSPHOGLUCONOLACTONASE"/>
    <property type="match status" value="1"/>
</dbReference>
<dbReference type="Pfam" id="PF10282">
    <property type="entry name" value="Lactonase"/>
    <property type="match status" value="1"/>
</dbReference>
<feature type="signal peptide" evidence="3">
    <location>
        <begin position="1"/>
        <end position="25"/>
    </location>
</feature>
<evidence type="ECO:0008006" key="6">
    <source>
        <dbReference type="Google" id="ProtNLM"/>
    </source>
</evidence>
<dbReference type="OrthoDB" id="9790815at2"/>
<dbReference type="RefSeq" id="WP_145936471.1">
    <property type="nucleotide sequence ID" value="NZ_BNAV01000008.1"/>
</dbReference>
<gene>
    <name evidence="4" type="ORF">GCM10017566_51550</name>
</gene>
<reference evidence="4" key="2">
    <citation type="submission" date="2020-09" db="EMBL/GenBank/DDBJ databases">
        <authorList>
            <person name="Sun Q."/>
            <person name="Zhou Y."/>
        </authorList>
    </citation>
    <scope>NUCLEOTIDE SEQUENCE</scope>
    <source>
        <strain evidence="4">CGMCC 4.7679</strain>
    </source>
</reference>
<accession>A0A8H9J101</accession>
<dbReference type="Gene3D" id="2.130.10.10">
    <property type="entry name" value="YVTN repeat-like/Quinoprotein amine dehydrogenase"/>
    <property type="match status" value="1"/>
</dbReference>
<feature type="chain" id="PRO_5034884901" description="Lactonase family protein" evidence="3">
    <location>
        <begin position="26"/>
        <end position="365"/>
    </location>
</feature>
<dbReference type="InterPro" id="IPR011048">
    <property type="entry name" value="Haem_d1_sf"/>
</dbReference>
<dbReference type="Proteomes" id="UP000658656">
    <property type="component" value="Unassembled WGS sequence"/>
</dbReference>
<keyword evidence="5" id="KW-1185">Reference proteome</keyword>
<dbReference type="InterPro" id="IPR006311">
    <property type="entry name" value="TAT_signal"/>
</dbReference>
<dbReference type="InterPro" id="IPR015943">
    <property type="entry name" value="WD40/YVTN_repeat-like_dom_sf"/>
</dbReference>
<protein>
    <recommendedName>
        <fullName evidence="6">Lactonase family protein</fullName>
    </recommendedName>
</protein>
<reference evidence="4" key="1">
    <citation type="journal article" date="2014" name="Int. J. Syst. Evol. Microbiol.">
        <title>Complete genome sequence of Corynebacterium casei LMG S-19264T (=DSM 44701T), isolated from a smear-ripened cheese.</title>
        <authorList>
            <consortium name="US DOE Joint Genome Institute (JGI-PGF)"/>
            <person name="Walter F."/>
            <person name="Albersmeier A."/>
            <person name="Kalinowski J."/>
            <person name="Ruckert C."/>
        </authorList>
    </citation>
    <scope>NUCLEOTIDE SEQUENCE</scope>
    <source>
        <strain evidence="4">CGMCC 4.7679</strain>
    </source>
</reference>
<dbReference type="SUPFAM" id="SSF51004">
    <property type="entry name" value="C-terminal (heme d1) domain of cytochrome cd1-nitrite reductase"/>
    <property type="match status" value="1"/>
</dbReference>
<comment type="similarity">
    <text evidence="1">Belongs to the cycloisomerase 2 family.</text>
</comment>
<dbReference type="InterPro" id="IPR050282">
    <property type="entry name" value="Cycloisomerase_2"/>
</dbReference>
<dbReference type="AlphaFoldDB" id="A0A8H9J101"/>
<dbReference type="InterPro" id="IPR019405">
    <property type="entry name" value="Lactonase_7-beta_prop"/>
</dbReference>
<feature type="compositionally biased region" description="Polar residues" evidence="2">
    <location>
        <begin position="148"/>
        <end position="162"/>
    </location>
</feature>
<feature type="region of interest" description="Disordered" evidence="2">
    <location>
        <begin position="146"/>
        <end position="174"/>
    </location>
</feature>
<proteinExistence type="inferred from homology"/>
<dbReference type="PROSITE" id="PS51318">
    <property type="entry name" value="TAT"/>
    <property type="match status" value="1"/>
</dbReference>
<name>A0A8H9J101_9PSEU</name>
<evidence type="ECO:0000256" key="2">
    <source>
        <dbReference type="SAM" id="MobiDB-lite"/>
    </source>
</evidence>
<dbReference type="PANTHER" id="PTHR30344">
    <property type="entry name" value="6-PHOSPHOGLUCONOLACTONASE-RELATED"/>
    <property type="match status" value="1"/>
</dbReference>
<evidence type="ECO:0000256" key="1">
    <source>
        <dbReference type="ARBA" id="ARBA00005564"/>
    </source>
</evidence>